<dbReference type="Proteomes" id="UP000253941">
    <property type="component" value="Unassembled WGS sequence"/>
</dbReference>
<dbReference type="EMBL" id="QPMH01000001">
    <property type="protein sequence ID" value="RDD63818.1"/>
    <property type="molecule type" value="Genomic_DNA"/>
</dbReference>
<reference evidence="1 2" key="1">
    <citation type="submission" date="2018-07" db="EMBL/GenBank/DDBJ databases">
        <title>Venubactetium sediminum gen. nov., sp. nov., isolated from a marine solar saltern.</title>
        <authorList>
            <person name="Wang S."/>
        </authorList>
    </citation>
    <scope>NUCLEOTIDE SEQUENCE [LARGE SCALE GENOMIC DNA]</scope>
    <source>
        <strain evidence="1 2">WD2A32</strain>
    </source>
</reference>
<evidence type="ECO:0000313" key="2">
    <source>
        <dbReference type="Proteomes" id="UP000253941"/>
    </source>
</evidence>
<comment type="caution">
    <text evidence="1">The sequence shown here is derived from an EMBL/GenBank/DDBJ whole genome shotgun (WGS) entry which is preliminary data.</text>
</comment>
<keyword evidence="2" id="KW-1185">Reference proteome</keyword>
<accession>A0A369TEX4</accession>
<organism evidence="1 2">
    <name type="scientific">Ferruginivarius sediminum</name>
    <dbReference type="NCBI Taxonomy" id="2661937"/>
    <lineage>
        <taxon>Bacteria</taxon>
        <taxon>Pseudomonadati</taxon>
        <taxon>Pseudomonadota</taxon>
        <taxon>Alphaproteobacteria</taxon>
        <taxon>Rhodospirillales</taxon>
        <taxon>Rhodospirillaceae</taxon>
        <taxon>Ferruginivarius</taxon>
    </lineage>
</organism>
<name>A0A369TEX4_9PROT</name>
<proteinExistence type="predicted"/>
<sequence length="256" mass="25954">MSQNDLSIANAGGATVRADINSALQALATLSSGSTAPGTTYAGQLWWDTGNNLIKQRNSANAAWVTVASFDGTMYIPYRDGTALGTAATKDTGSGSSDIPTNDGIWTLLSSQSASGTEVDFTGIPSWAKRISVSFINLSLDGPDSIEVQIGDSGGFETSGYNGAYSAIGGSPGAFSSAFQITGTFGASSVAQGGVDISLIVNQSWRVESSIANSASPAIVVGAGTKTLSGSLDRVRVKTSGGVVAFDAGTISVHYQ</sequence>
<dbReference type="RefSeq" id="WP_114580331.1">
    <property type="nucleotide sequence ID" value="NZ_QPMH01000001.1"/>
</dbReference>
<dbReference type="AlphaFoldDB" id="A0A369TEX4"/>
<gene>
    <name evidence="1" type="ORF">DRB17_01230</name>
</gene>
<protein>
    <submittedName>
        <fullName evidence="1">Uncharacterized protein</fullName>
    </submittedName>
</protein>
<evidence type="ECO:0000313" key="1">
    <source>
        <dbReference type="EMBL" id="RDD63818.1"/>
    </source>
</evidence>